<dbReference type="InParanoid" id="K1P7W6"/>
<evidence type="ECO:0000313" key="1">
    <source>
        <dbReference type="EMBL" id="EKC19802.1"/>
    </source>
</evidence>
<sequence>MRWWTLIVLLVIVLAVPAVADPVSPGGVATQAPEDLRHSDLSSGVAEHAAEVASGAPVDRRHTGLPSAVTVSLAPAVSAPPCC</sequence>
<accession>K1P7W6</accession>
<dbReference type="AlphaFoldDB" id="K1P7W6"/>
<proteinExistence type="predicted"/>
<name>K1P7W6_MAGGI</name>
<dbReference type="EMBL" id="JH817772">
    <property type="protein sequence ID" value="EKC19802.1"/>
    <property type="molecule type" value="Genomic_DNA"/>
</dbReference>
<protein>
    <submittedName>
        <fullName evidence="1">Uncharacterized protein</fullName>
    </submittedName>
</protein>
<organism evidence="1">
    <name type="scientific">Magallana gigas</name>
    <name type="common">Pacific oyster</name>
    <name type="synonym">Crassostrea gigas</name>
    <dbReference type="NCBI Taxonomy" id="29159"/>
    <lineage>
        <taxon>Eukaryota</taxon>
        <taxon>Metazoa</taxon>
        <taxon>Spiralia</taxon>
        <taxon>Lophotrochozoa</taxon>
        <taxon>Mollusca</taxon>
        <taxon>Bivalvia</taxon>
        <taxon>Autobranchia</taxon>
        <taxon>Pteriomorphia</taxon>
        <taxon>Ostreida</taxon>
        <taxon>Ostreoidea</taxon>
        <taxon>Ostreidae</taxon>
        <taxon>Magallana</taxon>
    </lineage>
</organism>
<dbReference type="HOGENOM" id="CLU_2544811_0_0_1"/>
<reference evidence="1" key="1">
    <citation type="journal article" date="2012" name="Nature">
        <title>The oyster genome reveals stress adaptation and complexity of shell formation.</title>
        <authorList>
            <person name="Zhang G."/>
            <person name="Fang X."/>
            <person name="Guo X."/>
            <person name="Li L."/>
            <person name="Luo R."/>
            <person name="Xu F."/>
            <person name="Yang P."/>
            <person name="Zhang L."/>
            <person name="Wang X."/>
            <person name="Qi H."/>
            <person name="Xiong Z."/>
            <person name="Que H."/>
            <person name="Xie Y."/>
            <person name="Holland P.W."/>
            <person name="Paps J."/>
            <person name="Zhu Y."/>
            <person name="Wu F."/>
            <person name="Chen Y."/>
            <person name="Wang J."/>
            <person name="Peng C."/>
            <person name="Meng J."/>
            <person name="Yang L."/>
            <person name="Liu J."/>
            <person name="Wen B."/>
            <person name="Zhang N."/>
            <person name="Huang Z."/>
            <person name="Zhu Q."/>
            <person name="Feng Y."/>
            <person name="Mount A."/>
            <person name="Hedgecock D."/>
            <person name="Xu Z."/>
            <person name="Liu Y."/>
            <person name="Domazet-Loso T."/>
            <person name="Du Y."/>
            <person name="Sun X."/>
            <person name="Zhang S."/>
            <person name="Liu B."/>
            <person name="Cheng P."/>
            <person name="Jiang X."/>
            <person name="Li J."/>
            <person name="Fan D."/>
            <person name="Wang W."/>
            <person name="Fu W."/>
            <person name="Wang T."/>
            <person name="Wang B."/>
            <person name="Zhang J."/>
            <person name="Peng Z."/>
            <person name="Li Y."/>
            <person name="Li N."/>
            <person name="Wang J."/>
            <person name="Chen M."/>
            <person name="He Y."/>
            <person name="Tan F."/>
            <person name="Song X."/>
            <person name="Zheng Q."/>
            <person name="Huang R."/>
            <person name="Yang H."/>
            <person name="Du X."/>
            <person name="Chen L."/>
            <person name="Yang M."/>
            <person name="Gaffney P.M."/>
            <person name="Wang S."/>
            <person name="Luo L."/>
            <person name="She Z."/>
            <person name="Ming Y."/>
            <person name="Huang W."/>
            <person name="Zhang S."/>
            <person name="Huang B."/>
            <person name="Zhang Y."/>
            <person name="Qu T."/>
            <person name="Ni P."/>
            <person name="Miao G."/>
            <person name="Wang J."/>
            <person name="Wang Q."/>
            <person name="Steinberg C.E."/>
            <person name="Wang H."/>
            <person name="Li N."/>
            <person name="Qian L."/>
            <person name="Zhang G."/>
            <person name="Li Y."/>
            <person name="Yang H."/>
            <person name="Liu X."/>
            <person name="Wang J."/>
            <person name="Yin Y."/>
            <person name="Wang J."/>
        </authorList>
    </citation>
    <scope>NUCLEOTIDE SEQUENCE [LARGE SCALE GENOMIC DNA]</scope>
    <source>
        <strain evidence="1">05x7-T-G4-1.051#20</strain>
    </source>
</reference>
<gene>
    <name evidence="1" type="ORF">CGI_10007564</name>
</gene>